<keyword evidence="1" id="KW-0805">Transcription regulation</keyword>
<dbReference type="PROSITE" id="PS01124">
    <property type="entry name" value="HTH_ARAC_FAMILY_2"/>
    <property type="match status" value="1"/>
</dbReference>
<accession>A0A1H4CQZ1</accession>
<dbReference type="PANTHER" id="PTHR43280">
    <property type="entry name" value="ARAC-FAMILY TRANSCRIPTIONAL REGULATOR"/>
    <property type="match status" value="1"/>
</dbReference>
<evidence type="ECO:0000256" key="2">
    <source>
        <dbReference type="ARBA" id="ARBA00023125"/>
    </source>
</evidence>
<dbReference type="InterPro" id="IPR018060">
    <property type="entry name" value="HTH_AraC"/>
</dbReference>
<dbReference type="SUPFAM" id="SSF46689">
    <property type="entry name" value="Homeodomain-like"/>
    <property type="match status" value="1"/>
</dbReference>
<dbReference type="STRING" id="408074.SAMN05660909_02734"/>
<dbReference type="Proteomes" id="UP000199656">
    <property type="component" value="Unassembled WGS sequence"/>
</dbReference>
<protein>
    <submittedName>
        <fullName evidence="5">Helix-turn-helix domain-containing protein</fullName>
    </submittedName>
</protein>
<dbReference type="SMART" id="SM00342">
    <property type="entry name" value="HTH_ARAC"/>
    <property type="match status" value="1"/>
</dbReference>
<dbReference type="GO" id="GO:0003700">
    <property type="term" value="F:DNA-binding transcription factor activity"/>
    <property type="evidence" value="ECO:0007669"/>
    <property type="project" value="InterPro"/>
</dbReference>
<evidence type="ECO:0000256" key="1">
    <source>
        <dbReference type="ARBA" id="ARBA00023015"/>
    </source>
</evidence>
<feature type="domain" description="HTH araC/xylS-type" evidence="4">
    <location>
        <begin position="199"/>
        <end position="300"/>
    </location>
</feature>
<dbReference type="GO" id="GO:0043565">
    <property type="term" value="F:sequence-specific DNA binding"/>
    <property type="evidence" value="ECO:0007669"/>
    <property type="project" value="InterPro"/>
</dbReference>
<gene>
    <name evidence="5" type="ORF">SAMN05660909_02734</name>
</gene>
<evidence type="ECO:0000313" key="6">
    <source>
        <dbReference type="Proteomes" id="UP000199656"/>
    </source>
</evidence>
<keyword evidence="6" id="KW-1185">Reference proteome</keyword>
<keyword evidence="3" id="KW-0804">Transcription</keyword>
<evidence type="ECO:0000259" key="4">
    <source>
        <dbReference type="PROSITE" id="PS01124"/>
    </source>
</evidence>
<dbReference type="OrthoDB" id="2666928at2"/>
<organism evidence="5 6">
    <name type="scientific">Chitinophaga terrae</name>
    <name type="common">ex Kim and Jung 2007</name>
    <dbReference type="NCBI Taxonomy" id="408074"/>
    <lineage>
        <taxon>Bacteria</taxon>
        <taxon>Pseudomonadati</taxon>
        <taxon>Bacteroidota</taxon>
        <taxon>Chitinophagia</taxon>
        <taxon>Chitinophagales</taxon>
        <taxon>Chitinophagaceae</taxon>
        <taxon>Chitinophaga</taxon>
    </lineage>
</organism>
<dbReference type="Gene3D" id="1.10.10.60">
    <property type="entry name" value="Homeodomain-like"/>
    <property type="match status" value="1"/>
</dbReference>
<dbReference type="PANTHER" id="PTHR43280:SF32">
    <property type="entry name" value="TRANSCRIPTIONAL REGULATORY PROTEIN"/>
    <property type="match status" value="1"/>
</dbReference>
<name>A0A1H4CQZ1_9BACT</name>
<evidence type="ECO:0000313" key="5">
    <source>
        <dbReference type="EMBL" id="SEA62825.1"/>
    </source>
</evidence>
<dbReference type="RefSeq" id="WP_089762461.1">
    <property type="nucleotide sequence ID" value="NZ_BKAT01000016.1"/>
</dbReference>
<sequence length="302" mass="34071">MIHQIKTIGQFYKLRNLPPPEHPLISVVDIATAPVYSQIESGNVVFGFYVISFKSGYTAREKYGLQPEGFDGGVLGFRAPGQVVKVEPNKAVSSVASGWMLCIHPDFLLQTSLAGKIRSYDFFYYDFNEALFLSDEEQTIINTIVANIANEFQKARDGFSQKIAIALIEALLTYIERFYQRQFKTNKVASHKLLDKLDDLLNRYFDSHKPSKEGLPTVAVLAEELNVSPHYLSAMLRSITGKNTQQHIHEKLIVKAKELLSATDMSVSEIAYALGFEHLQSFSKLFKTKTDQSPLEFRQSFG</sequence>
<evidence type="ECO:0000256" key="3">
    <source>
        <dbReference type="ARBA" id="ARBA00023163"/>
    </source>
</evidence>
<keyword evidence="2" id="KW-0238">DNA-binding</keyword>
<proteinExistence type="predicted"/>
<dbReference type="InterPro" id="IPR009057">
    <property type="entry name" value="Homeodomain-like_sf"/>
</dbReference>
<dbReference type="EMBL" id="FNRL01000011">
    <property type="protein sequence ID" value="SEA62825.1"/>
    <property type="molecule type" value="Genomic_DNA"/>
</dbReference>
<dbReference type="AlphaFoldDB" id="A0A1H4CQZ1"/>
<dbReference type="Pfam" id="PF12833">
    <property type="entry name" value="HTH_18"/>
    <property type="match status" value="1"/>
</dbReference>
<reference evidence="6" key="1">
    <citation type="submission" date="2016-10" db="EMBL/GenBank/DDBJ databases">
        <authorList>
            <person name="Varghese N."/>
            <person name="Submissions S."/>
        </authorList>
    </citation>
    <scope>NUCLEOTIDE SEQUENCE [LARGE SCALE GENOMIC DNA]</scope>
    <source>
        <strain evidence="6">DSM 23920</strain>
    </source>
</reference>